<accession>A0ABT9FP50</accession>
<dbReference type="Gene3D" id="1.10.10.10">
    <property type="entry name" value="Winged helix-like DNA-binding domain superfamily/Winged helix DNA-binding domain"/>
    <property type="match status" value="1"/>
</dbReference>
<name>A0ABT9FP50_9BACL</name>
<reference evidence="1 2" key="1">
    <citation type="submission" date="2022-10" db="EMBL/GenBank/DDBJ databases">
        <title>Paenibacillus description and whole genome data of maize root bacterial community.</title>
        <authorList>
            <person name="Marton D."/>
            <person name="Farkas M."/>
            <person name="Cserhati M."/>
        </authorList>
    </citation>
    <scope>NUCLEOTIDE SEQUENCE [LARGE SCALE GENOMIC DNA]</scope>
    <source>
        <strain evidence="1 2">P96</strain>
    </source>
</reference>
<proteinExistence type="predicted"/>
<evidence type="ECO:0000313" key="1">
    <source>
        <dbReference type="EMBL" id="MDP4096505.1"/>
    </source>
</evidence>
<organism evidence="1 2">
    <name type="scientific">Paenibacillus zeirhizosphaerae</name>
    <dbReference type="NCBI Taxonomy" id="2987519"/>
    <lineage>
        <taxon>Bacteria</taxon>
        <taxon>Bacillati</taxon>
        <taxon>Bacillota</taxon>
        <taxon>Bacilli</taxon>
        <taxon>Bacillales</taxon>
        <taxon>Paenibacillaceae</taxon>
        <taxon>Paenibacillus</taxon>
    </lineage>
</organism>
<dbReference type="SUPFAM" id="SSF46689">
    <property type="entry name" value="Homeodomain-like"/>
    <property type="match status" value="1"/>
</dbReference>
<evidence type="ECO:0000313" key="2">
    <source>
        <dbReference type="Proteomes" id="UP001241848"/>
    </source>
</evidence>
<keyword evidence="2" id="KW-1185">Reference proteome</keyword>
<dbReference type="EMBL" id="JAPCKK010000012">
    <property type="protein sequence ID" value="MDP4096505.1"/>
    <property type="molecule type" value="Genomic_DNA"/>
</dbReference>
<sequence>MSKRSPISSEIKLRAVRRRLQYESNPNHEAKQLGVHRNTVSEWIRKYQADGKEGLGESKGWESYSKELKRSAIQDVLSGEYSVRGSATLSWTIKIRACRINLSC</sequence>
<dbReference type="Pfam" id="PF13384">
    <property type="entry name" value="HTH_23"/>
    <property type="match status" value="1"/>
</dbReference>
<dbReference type="Proteomes" id="UP001241848">
    <property type="component" value="Unassembled WGS sequence"/>
</dbReference>
<comment type="caution">
    <text evidence="1">The sequence shown here is derived from an EMBL/GenBank/DDBJ whole genome shotgun (WGS) entry which is preliminary data.</text>
</comment>
<dbReference type="InterPro" id="IPR036388">
    <property type="entry name" value="WH-like_DNA-bd_sf"/>
</dbReference>
<dbReference type="InterPro" id="IPR009057">
    <property type="entry name" value="Homeodomain-like_sf"/>
</dbReference>
<dbReference type="RefSeq" id="WP_305754132.1">
    <property type="nucleotide sequence ID" value="NZ_JAPCKK010000012.1"/>
</dbReference>
<gene>
    <name evidence="1" type="ORF">OIN60_06955</name>
</gene>
<protein>
    <submittedName>
        <fullName evidence="1">Helix-turn-helix domain-containing protein</fullName>
    </submittedName>
</protein>